<keyword evidence="4" id="KW-1185">Reference proteome</keyword>
<dbReference type="InterPro" id="IPR026004">
    <property type="entry name" value="Septum_form"/>
</dbReference>
<dbReference type="EMBL" id="BONJ01000040">
    <property type="protein sequence ID" value="GIG18372.1"/>
    <property type="molecule type" value="Genomic_DNA"/>
</dbReference>
<evidence type="ECO:0000259" key="2">
    <source>
        <dbReference type="Pfam" id="PF13845"/>
    </source>
</evidence>
<feature type="signal peptide" evidence="1">
    <location>
        <begin position="1"/>
        <end position="21"/>
    </location>
</feature>
<dbReference type="Proteomes" id="UP000660339">
    <property type="component" value="Unassembled WGS sequence"/>
</dbReference>
<reference evidence="3" key="1">
    <citation type="submission" date="2021-01" db="EMBL/GenBank/DDBJ databases">
        <title>Whole genome shotgun sequence of Catellatospora methionotrophica NBRC 14553.</title>
        <authorList>
            <person name="Komaki H."/>
            <person name="Tamura T."/>
        </authorList>
    </citation>
    <scope>NUCLEOTIDE SEQUENCE</scope>
    <source>
        <strain evidence="3">NBRC 14553</strain>
    </source>
</reference>
<evidence type="ECO:0000313" key="3">
    <source>
        <dbReference type="EMBL" id="GIG18372.1"/>
    </source>
</evidence>
<dbReference type="RefSeq" id="WP_166387880.1">
    <property type="nucleotide sequence ID" value="NZ_BAAATT010000021.1"/>
</dbReference>
<keyword evidence="1" id="KW-0732">Signal</keyword>
<accession>A0A8J3LCH6</accession>
<feature type="domain" description="Septum formation-related" evidence="2">
    <location>
        <begin position="52"/>
        <end position="267"/>
    </location>
</feature>
<comment type="caution">
    <text evidence="3">The sequence shown here is derived from an EMBL/GenBank/DDBJ whole genome shotgun (WGS) entry which is preliminary data.</text>
</comment>
<protein>
    <recommendedName>
        <fullName evidence="2">Septum formation-related domain-containing protein</fullName>
    </recommendedName>
</protein>
<name>A0A8J3LCH6_9ACTN</name>
<proteinExistence type="predicted"/>
<sequence>MRGRLTAGTMLAALLMNVTLAGCGAALPDGADGQLADDWAPVAEVKAVVPEAGTCLDTRPTPSGSSWDKAVPCISSHYSEIAHVGTFTGDTEPSPAQLAAAYAECDTRSAAYLGRPWWQARLQVHISIPMTRAWEGGARWFRCDLVQVESANWDDTWVARTGSLKGAVPADLLVSCGSAVAKGEFIDSMTEVPCATAHNSEYIGFFRAPLTTPYPKSDRQWTALYRQCSELAAGYVGVSKTQWYKLPTVAWLAYPEAWAAGDRRVRCTVYFGTKKIKKTVKGSKGNGVPYF</sequence>
<gene>
    <name evidence="3" type="ORF">Cme02nite_67040</name>
</gene>
<feature type="chain" id="PRO_5038648210" description="Septum formation-related domain-containing protein" evidence="1">
    <location>
        <begin position="22"/>
        <end position="291"/>
    </location>
</feature>
<evidence type="ECO:0000313" key="4">
    <source>
        <dbReference type="Proteomes" id="UP000660339"/>
    </source>
</evidence>
<organism evidence="3 4">
    <name type="scientific">Catellatospora methionotrophica</name>
    <dbReference type="NCBI Taxonomy" id="121620"/>
    <lineage>
        <taxon>Bacteria</taxon>
        <taxon>Bacillati</taxon>
        <taxon>Actinomycetota</taxon>
        <taxon>Actinomycetes</taxon>
        <taxon>Micromonosporales</taxon>
        <taxon>Micromonosporaceae</taxon>
        <taxon>Catellatospora</taxon>
    </lineage>
</organism>
<dbReference type="Pfam" id="PF13845">
    <property type="entry name" value="Septum_form"/>
    <property type="match status" value="1"/>
</dbReference>
<dbReference type="AlphaFoldDB" id="A0A8J3LCH6"/>
<dbReference type="PROSITE" id="PS51257">
    <property type="entry name" value="PROKAR_LIPOPROTEIN"/>
    <property type="match status" value="1"/>
</dbReference>
<evidence type="ECO:0000256" key="1">
    <source>
        <dbReference type="SAM" id="SignalP"/>
    </source>
</evidence>